<comment type="caution">
    <text evidence="1">The sequence shown here is derived from an EMBL/GenBank/DDBJ whole genome shotgun (WGS) entry which is preliminary data.</text>
</comment>
<reference evidence="1 2" key="1">
    <citation type="submission" date="2024-07" db="EMBL/GenBank/DDBJ databases">
        <title>Section-level genome sequencing and comparative genomics of Aspergillus sections Usti and Cavernicolus.</title>
        <authorList>
            <consortium name="Lawrence Berkeley National Laboratory"/>
            <person name="Nybo J.L."/>
            <person name="Vesth T.C."/>
            <person name="Theobald S."/>
            <person name="Frisvad J.C."/>
            <person name="Larsen T.O."/>
            <person name="Kjaerboelling I."/>
            <person name="Rothschild-Mancinelli K."/>
            <person name="Lyhne E.K."/>
            <person name="Kogle M.E."/>
            <person name="Barry K."/>
            <person name="Clum A."/>
            <person name="Na H."/>
            <person name="Ledsgaard L."/>
            <person name="Lin J."/>
            <person name="Lipzen A."/>
            <person name="Kuo A."/>
            <person name="Riley R."/>
            <person name="Mondo S."/>
            <person name="Labutti K."/>
            <person name="Haridas S."/>
            <person name="Pangalinan J."/>
            <person name="Salamov A.A."/>
            <person name="Simmons B.A."/>
            <person name="Magnuson J.K."/>
            <person name="Chen J."/>
            <person name="Drula E."/>
            <person name="Henrissat B."/>
            <person name="Wiebenga A."/>
            <person name="Lubbers R.J."/>
            <person name="Gomes A.C."/>
            <person name="Makela M.R."/>
            <person name="Stajich J."/>
            <person name="Grigoriev I.V."/>
            <person name="Mortensen U.H."/>
            <person name="De Vries R.P."/>
            <person name="Baker S.E."/>
            <person name="Andersen M.R."/>
        </authorList>
    </citation>
    <scope>NUCLEOTIDE SEQUENCE [LARGE SCALE GENOMIC DNA]</scope>
    <source>
        <strain evidence="1 2">CBS 123904</strain>
    </source>
</reference>
<dbReference type="Gene3D" id="3.40.50.720">
    <property type="entry name" value="NAD(P)-binding Rossmann-like Domain"/>
    <property type="match status" value="1"/>
</dbReference>
<evidence type="ECO:0000313" key="1">
    <source>
        <dbReference type="EMBL" id="KAL2857291.1"/>
    </source>
</evidence>
<sequence length="112" mass="12476">MLTRLAKFGRVAAVSGSSQLRSGSESTTSLKNFSEVANRRLHILGFVGADLIDRLPEVRGILVEAWRRGTLILGEESEMERVVEVDFDDIPPIWAELNGQERHLVMKLSDKG</sequence>
<proteinExistence type="predicted"/>
<accession>A0ABR4KYI9</accession>
<organism evidence="1 2">
    <name type="scientific">Aspergillus pseudoustus</name>
    <dbReference type="NCBI Taxonomy" id="1810923"/>
    <lineage>
        <taxon>Eukaryota</taxon>
        <taxon>Fungi</taxon>
        <taxon>Dikarya</taxon>
        <taxon>Ascomycota</taxon>
        <taxon>Pezizomycotina</taxon>
        <taxon>Eurotiomycetes</taxon>
        <taxon>Eurotiomycetidae</taxon>
        <taxon>Eurotiales</taxon>
        <taxon>Aspergillaceae</taxon>
        <taxon>Aspergillus</taxon>
        <taxon>Aspergillus subgen. Nidulantes</taxon>
    </lineage>
</organism>
<evidence type="ECO:0000313" key="2">
    <source>
        <dbReference type="Proteomes" id="UP001610446"/>
    </source>
</evidence>
<dbReference type="Proteomes" id="UP001610446">
    <property type="component" value="Unassembled WGS sequence"/>
</dbReference>
<dbReference type="EMBL" id="JBFXLU010000004">
    <property type="protein sequence ID" value="KAL2857291.1"/>
    <property type="molecule type" value="Genomic_DNA"/>
</dbReference>
<name>A0ABR4KYI9_9EURO</name>
<gene>
    <name evidence="1" type="ORF">BJY01DRAFT_202560</name>
</gene>
<keyword evidence="2" id="KW-1185">Reference proteome</keyword>
<protein>
    <submittedName>
        <fullName evidence="1">Uncharacterized protein</fullName>
    </submittedName>
</protein>